<organism evidence="1">
    <name type="scientific">Anguilla anguilla</name>
    <name type="common">European freshwater eel</name>
    <name type="synonym">Muraena anguilla</name>
    <dbReference type="NCBI Taxonomy" id="7936"/>
    <lineage>
        <taxon>Eukaryota</taxon>
        <taxon>Metazoa</taxon>
        <taxon>Chordata</taxon>
        <taxon>Craniata</taxon>
        <taxon>Vertebrata</taxon>
        <taxon>Euteleostomi</taxon>
        <taxon>Actinopterygii</taxon>
        <taxon>Neopterygii</taxon>
        <taxon>Teleostei</taxon>
        <taxon>Anguilliformes</taxon>
        <taxon>Anguillidae</taxon>
        <taxon>Anguilla</taxon>
    </lineage>
</organism>
<name>A0A0E9TBW1_ANGAN</name>
<accession>A0A0E9TBW1</accession>
<dbReference type="EMBL" id="GBXM01057670">
    <property type="protein sequence ID" value="JAH50907.1"/>
    <property type="molecule type" value="Transcribed_RNA"/>
</dbReference>
<evidence type="ECO:0000313" key="1">
    <source>
        <dbReference type="EMBL" id="JAH50907.1"/>
    </source>
</evidence>
<protein>
    <submittedName>
        <fullName evidence="1">Uncharacterized protein</fullName>
    </submittedName>
</protein>
<dbReference type="AlphaFoldDB" id="A0A0E9TBW1"/>
<reference evidence="1" key="1">
    <citation type="submission" date="2014-11" db="EMBL/GenBank/DDBJ databases">
        <authorList>
            <person name="Amaro Gonzalez C."/>
        </authorList>
    </citation>
    <scope>NUCLEOTIDE SEQUENCE</scope>
</reference>
<reference evidence="1" key="2">
    <citation type="journal article" date="2015" name="Fish Shellfish Immunol.">
        <title>Early steps in the European eel (Anguilla anguilla)-Vibrio vulnificus interaction in the gills: Role of the RtxA13 toxin.</title>
        <authorList>
            <person name="Callol A."/>
            <person name="Pajuelo D."/>
            <person name="Ebbesson L."/>
            <person name="Teles M."/>
            <person name="MacKenzie S."/>
            <person name="Amaro C."/>
        </authorList>
    </citation>
    <scope>NUCLEOTIDE SEQUENCE</scope>
</reference>
<sequence>MTANVFLLLKSYTSSPLCHFY</sequence>
<proteinExistence type="predicted"/>